<comment type="caution">
    <text evidence="1">The sequence shown here is derived from an EMBL/GenBank/DDBJ whole genome shotgun (WGS) entry which is preliminary data.</text>
</comment>
<reference evidence="1 2" key="1">
    <citation type="submission" date="2019-07" db="EMBL/GenBank/DDBJ databases">
        <authorList>
            <person name="Huq M.A."/>
        </authorList>
    </citation>
    <scope>NUCLEOTIDE SEQUENCE [LARGE SCALE GENOMIC DNA]</scope>
    <source>
        <strain evidence="1 2">MAH-3</strain>
    </source>
</reference>
<dbReference type="Proteomes" id="UP000316008">
    <property type="component" value="Unassembled WGS sequence"/>
</dbReference>
<sequence length="81" mass="9247">MEKEACNELSGRRNMGFPNAISDQRAFFAGNIRKMGKVSFSRWPYSLSCRFFTIVILSIYLRQAGFPQSKKVNAPHKQTGE</sequence>
<dbReference type="InterPro" id="IPR046657">
    <property type="entry name" value="DUF6766"/>
</dbReference>
<name>A0A556MQC1_9FLAO</name>
<dbReference type="OrthoDB" id="187863at2"/>
<evidence type="ECO:0000313" key="2">
    <source>
        <dbReference type="Proteomes" id="UP000316008"/>
    </source>
</evidence>
<dbReference type="EMBL" id="VLPL01000006">
    <property type="protein sequence ID" value="TSJ42065.1"/>
    <property type="molecule type" value="Genomic_DNA"/>
</dbReference>
<protein>
    <submittedName>
        <fullName evidence="1">Uncharacterized protein</fullName>
    </submittedName>
</protein>
<evidence type="ECO:0000313" key="1">
    <source>
        <dbReference type="EMBL" id="TSJ42065.1"/>
    </source>
</evidence>
<dbReference type="AlphaFoldDB" id="A0A556MQC1"/>
<organism evidence="1 2">
    <name type="scientific">Fluviicola chungangensis</name>
    <dbReference type="NCBI Taxonomy" id="2597671"/>
    <lineage>
        <taxon>Bacteria</taxon>
        <taxon>Pseudomonadati</taxon>
        <taxon>Bacteroidota</taxon>
        <taxon>Flavobacteriia</taxon>
        <taxon>Flavobacteriales</taxon>
        <taxon>Crocinitomicaceae</taxon>
        <taxon>Fluviicola</taxon>
    </lineage>
</organism>
<dbReference type="RefSeq" id="WP_144333696.1">
    <property type="nucleotide sequence ID" value="NZ_VLPL01000006.1"/>
</dbReference>
<gene>
    <name evidence="1" type="ORF">FO442_13335</name>
</gene>
<dbReference type="Pfam" id="PF20554">
    <property type="entry name" value="DUF6766"/>
    <property type="match status" value="1"/>
</dbReference>
<proteinExistence type="predicted"/>
<keyword evidence="2" id="KW-1185">Reference proteome</keyword>
<accession>A0A556MQC1</accession>